<comment type="cofactor">
    <cofactor evidence="1 13">
        <name>pyridoxal 5'-phosphate</name>
        <dbReference type="ChEBI" id="CHEBI:597326"/>
    </cofactor>
</comment>
<organism evidence="14 15">
    <name type="scientific">Hydrocarboniphaga effusa AP103</name>
    <dbReference type="NCBI Taxonomy" id="1172194"/>
    <lineage>
        <taxon>Bacteria</taxon>
        <taxon>Pseudomonadati</taxon>
        <taxon>Pseudomonadota</taxon>
        <taxon>Gammaproteobacteria</taxon>
        <taxon>Nevskiales</taxon>
        <taxon>Nevskiaceae</taxon>
        <taxon>Hydrocarboniphaga</taxon>
    </lineage>
</organism>
<evidence type="ECO:0000256" key="4">
    <source>
        <dbReference type="ARBA" id="ARBA00011738"/>
    </source>
</evidence>
<keyword evidence="15" id="KW-1185">Reference proteome</keyword>
<keyword evidence="8 13" id="KW-0949">S-adenosyl-L-methionine</keyword>
<evidence type="ECO:0000256" key="6">
    <source>
        <dbReference type="ARBA" id="ARBA00022576"/>
    </source>
</evidence>
<feature type="site" description="Participates in the substrate recognition with KAPA and in a stacking interaction with the adenine ring of SAM" evidence="13">
    <location>
        <position position="19"/>
    </location>
</feature>
<evidence type="ECO:0000256" key="3">
    <source>
        <dbReference type="ARBA" id="ARBA00005063"/>
    </source>
</evidence>
<keyword evidence="5 13" id="KW-0963">Cytoplasm</keyword>
<dbReference type="PANTHER" id="PTHR42684:SF17">
    <property type="entry name" value="ADENOSYLMETHIONINE-8-AMINO-7-OXONONANOATE AMINOTRANSFERASE"/>
    <property type="match status" value="1"/>
</dbReference>
<dbReference type="CDD" id="cd00610">
    <property type="entry name" value="OAT_like"/>
    <property type="match status" value="1"/>
</dbReference>
<feature type="binding site" evidence="13">
    <location>
        <position position="253"/>
    </location>
    <ligand>
        <name>pyridoxal 5'-phosphate</name>
        <dbReference type="ChEBI" id="CHEBI:597326"/>
    </ligand>
</feature>
<evidence type="ECO:0000256" key="2">
    <source>
        <dbReference type="ARBA" id="ARBA00004496"/>
    </source>
</evidence>
<evidence type="ECO:0000256" key="7">
    <source>
        <dbReference type="ARBA" id="ARBA00022679"/>
    </source>
</evidence>
<dbReference type="HAMAP" id="MF_00834">
    <property type="entry name" value="BioA"/>
    <property type="match status" value="1"/>
</dbReference>
<dbReference type="InterPro" id="IPR015422">
    <property type="entry name" value="PyrdxlP-dep_Trfase_small"/>
</dbReference>
<dbReference type="PANTHER" id="PTHR42684">
    <property type="entry name" value="ADENOSYLMETHIONINE-8-AMINO-7-OXONONANOATE AMINOTRANSFERASE"/>
    <property type="match status" value="1"/>
</dbReference>
<comment type="caution">
    <text evidence="14">The sequence shown here is derived from an EMBL/GenBank/DDBJ whole genome shotgun (WGS) entry which is preliminary data.</text>
</comment>
<evidence type="ECO:0000256" key="10">
    <source>
        <dbReference type="ARBA" id="ARBA00022898"/>
    </source>
</evidence>
<feature type="binding site" evidence="13">
    <location>
        <position position="56"/>
    </location>
    <ligand>
        <name>substrate</name>
    </ligand>
</feature>
<feature type="binding site" evidence="13">
    <location>
        <position position="420"/>
    </location>
    <ligand>
        <name>substrate</name>
    </ligand>
</feature>
<evidence type="ECO:0000256" key="9">
    <source>
        <dbReference type="ARBA" id="ARBA00022756"/>
    </source>
</evidence>
<dbReference type="AlphaFoldDB" id="I8T991"/>
<dbReference type="InterPro" id="IPR005814">
    <property type="entry name" value="Aminotrans_3"/>
</dbReference>
<gene>
    <name evidence="13" type="primary">bioA</name>
    <name evidence="14" type="ORF">WQQ_04900</name>
</gene>
<dbReference type="STRING" id="1172194.WQQ_04900"/>
<dbReference type="NCBIfam" id="NF005443">
    <property type="entry name" value="PRK07030.1"/>
    <property type="match status" value="1"/>
</dbReference>
<comment type="subunit">
    <text evidence="4 13">Homodimer.</text>
</comment>
<comment type="function">
    <text evidence="13">Catalyzes the transfer of the alpha-amino group from S-adenosyl-L-methionine (SAM) to 7-keto-8-aminopelargonic acid (KAPA) to form 7,8-diaminopelargonic acid (DAPA). It is the only aminotransferase known to utilize SAM as an amino donor.</text>
</comment>
<dbReference type="GO" id="GO:0005737">
    <property type="term" value="C:cytoplasm"/>
    <property type="evidence" value="ECO:0007669"/>
    <property type="project" value="UniProtKB-SubCell"/>
</dbReference>
<dbReference type="OrthoDB" id="7052035at2"/>
<dbReference type="SUPFAM" id="SSF53383">
    <property type="entry name" value="PLP-dependent transferases"/>
    <property type="match status" value="1"/>
</dbReference>
<evidence type="ECO:0000313" key="15">
    <source>
        <dbReference type="Proteomes" id="UP000003704"/>
    </source>
</evidence>
<sequence>MNASSDLRQRTLDHVWHPCTQMKDHEWLPMIPIASAEGAWLTGTDGKRYLDAVSSWWTNIFGHRHPTIVQRIKEQLDTLDHVIFAGFTHEPAVKLAEKLCALTQLDRCFYADNGSSAVEVALKMSAHYWRNSGKPEKTRFISLSNGYHGETLGALAVGDTGLYRDSYSPLLMQPVFVPSPDCFDRAPGTSWEDHSRRMFAHMEFALEQHAKDTAAVIVEPLVQCAGGMRMYHPIYLTMLRDACTRHGVHLIVDEIATGFGRTGMMWASDWAKVSSRTPQPIRGDFMCLSKGLTGGTLPLAAVMTTNSIYEAFYDDYASYKAFLHSHSYTGNPLACAAALATLEVFESENWLARNRELGHLMWMRVSELVSHPHVAEVRQQGLILAIELAKNPRKREAYPAHERRGLRVYQHALEKGVLLRPLGNVVYFMPPYVTTTEEVALMAKTAIDGIEIATRDR</sequence>
<dbReference type="PIRSF" id="PIRSF000521">
    <property type="entry name" value="Transaminase_4ab_Lys_Orn"/>
    <property type="match status" value="1"/>
</dbReference>
<name>I8T991_9GAMM</name>
<keyword evidence="6 13" id="KW-0032">Aminotransferase</keyword>
<dbReference type="Gene3D" id="3.40.640.10">
    <property type="entry name" value="Type I PLP-dependent aspartate aminotransferase-like (Major domain)"/>
    <property type="match status" value="1"/>
</dbReference>
<dbReference type="Pfam" id="PF00202">
    <property type="entry name" value="Aminotran_3"/>
    <property type="match status" value="1"/>
</dbReference>
<keyword evidence="9 13" id="KW-0093">Biotin biosynthesis</keyword>
<dbReference type="Gene3D" id="3.90.1150.10">
    <property type="entry name" value="Aspartate Aminotransferase, domain 1"/>
    <property type="match status" value="1"/>
</dbReference>
<feature type="modified residue" description="N6-(pyridoxal phosphate)lysine" evidence="13">
    <location>
        <position position="290"/>
    </location>
</feature>
<dbReference type="EMBL" id="AKGD01000001">
    <property type="protein sequence ID" value="EIT70353.1"/>
    <property type="molecule type" value="Genomic_DNA"/>
</dbReference>
<feature type="binding site" evidence="13">
    <location>
        <position position="147"/>
    </location>
    <ligand>
        <name>substrate</name>
    </ligand>
</feature>
<reference evidence="14 15" key="1">
    <citation type="journal article" date="2012" name="J. Bacteriol.">
        <title>Genome Sequence of n-Alkane-Degrading Hydrocarboniphaga effusa Strain AP103T (ATCC BAA-332T).</title>
        <authorList>
            <person name="Chang H.K."/>
            <person name="Zylstra G.J."/>
            <person name="Chae J.C."/>
        </authorList>
    </citation>
    <scope>NUCLEOTIDE SEQUENCE [LARGE SCALE GENOMIC DNA]</scope>
    <source>
        <strain evidence="14 15">AP103</strain>
    </source>
</reference>
<evidence type="ECO:0000313" key="14">
    <source>
        <dbReference type="EMBL" id="EIT70353.1"/>
    </source>
</evidence>
<proteinExistence type="inferred from homology"/>
<dbReference type="GO" id="GO:0009102">
    <property type="term" value="P:biotin biosynthetic process"/>
    <property type="evidence" value="ECO:0007669"/>
    <property type="project" value="UniProtKB-UniRule"/>
</dbReference>
<evidence type="ECO:0000256" key="13">
    <source>
        <dbReference type="HAMAP-Rule" id="MF_00834"/>
    </source>
</evidence>
<dbReference type="PATRIC" id="fig|1172194.4.peg.468"/>
<dbReference type="GO" id="GO:0030170">
    <property type="term" value="F:pyridoxal phosphate binding"/>
    <property type="evidence" value="ECO:0007669"/>
    <property type="project" value="UniProtKB-UniRule"/>
</dbReference>
<comment type="similarity">
    <text evidence="12 13">Belongs to the class-III pyridoxal-phosphate-dependent aminotransferase family. BioA subfamily.</text>
</comment>
<feature type="binding site" evidence="13">
    <location>
        <begin position="326"/>
        <end position="327"/>
    </location>
    <ligand>
        <name>pyridoxal 5'-phosphate</name>
        <dbReference type="ChEBI" id="CHEBI:597326"/>
    </ligand>
</feature>
<evidence type="ECO:0000256" key="5">
    <source>
        <dbReference type="ARBA" id="ARBA00022490"/>
    </source>
</evidence>
<dbReference type="FunFam" id="3.40.640.10:FF:000078">
    <property type="entry name" value="Adenosylmethionine-8-amino-7-oxononanoate aminotransferase"/>
    <property type="match status" value="1"/>
</dbReference>
<dbReference type="NCBIfam" id="NF004624">
    <property type="entry name" value="PRK05964.1"/>
    <property type="match status" value="1"/>
</dbReference>
<evidence type="ECO:0000256" key="8">
    <source>
        <dbReference type="ARBA" id="ARBA00022691"/>
    </source>
</evidence>
<dbReference type="Proteomes" id="UP000003704">
    <property type="component" value="Unassembled WGS sequence"/>
</dbReference>
<dbReference type="NCBIfam" id="TIGR00508">
    <property type="entry name" value="bioA"/>
    <property type="match status" value="1"/>
</dbReference>
<dbReference type="RefSeq" id="WP_007183449.1">
    <property type="nucleotide sequence ID" value="NZ_AKGD01000001.1"/>
</dbReference>
<comment type="pathway">
    <text evidence="3 13">Cofactor biosynthesis; biotin biosynthesis; 7,8-diaminononanoate from 8-amino-7-oxononanoate (SAM route): step 1/1.</text>
</comment>
<dbReference type="InterPro" id="IPR015424">
    <property type="entry name" value="PyrdxlP-dep_Trfase"/>
</dbReference>
<feature type="binding site" evidence="13">
    <location>
        <position position="325"/>
    </location>
    <ligand>
        <name>substrate</name>
    </ligand>
</feature>
<dbReference type="InterPro" id="IPR015421">
    <property type="entry name" value="PyrdxlP-dep_Trfase_major"/>
</dbReference>
<feature type="binding site" evidence="13">
    <location>
        <begin position="114"/>
        <end position="115"/>
    </location>
    <ligand>
        <name>pyridoxal 5'-phosphate</name>
        <dbReference type="ChEBI" id="CHEBI:597326"/>
    </ligand>
</feature>
<comment type="subcellular location">
    <subcellularLocation>
        <location evidence="2 13">Cytoplasm</location>
    </subcellularLocation>
</comment>
<dbReference type="InterPro" id="IPR005815">
    <property type="entry name" value="BioA"/>
</dbReference>
<accession>I8T991</accession>
<dbReference type="UniPathway" id="UPA00078">
    <property type="reaction ID" value="UER00160"/>
</dbReference>
<evidence type="ECO:0000256" key="12">
    <source>
        <dbReference type="ARBA" id="ARBA00060970"/>
    </source>
</evidence>
<feature type="binding site" evidence="13">
    <location>
        <position position="290"/>
    </location>
    <ligand>
        <name>substrate</name>
    </ligand>
</feature>
<keyword evidence="10 13" id="KW-0663">Pyridoxal phosphate</keyword>
<evidence type="ECO:0000256" key="11">
    <source>
        <dbReference type="ARBA" id="ARBA00048449"/>
    </source>
</evidence>
<protein>
    <recommendedName>
        <fullName evidence="13">Adenosylmethionine-8-amino-7-oxononanoate aminotransferase</fullName>
        <ecNumber evidence="13">2.6.1.62</ecNumber>
    </recommendedName>
    <alternativeName>
        <fullName evidence="13">7,8-diamino-pelargonic acid aminotransferase</fullName>
        <shortName evidence="13">DAPA AT</shortName>
        <shortName evidence="13">DAPA aminotransferase</shortName>
    </alternativeName>
    <alternativeName>
        <fullName evidence="13">7,8-diaminononanoate synthase</fullName>
        <shortName evidence="13">DANS</shortName>
    </alternativeName>
    <alternativeName>
        <fullName evidence="13">Diaminopelargonic acid synthase</fullName>
    </alternativeName>
</protein>
<evidence type="ECO:0000256" key="1">
    <source>
        <dbReference type="ARBA" id="ARBA00001933"/>
    </source>
</evidence>
<comment type="catalytic activity">
    <reaction evidence="11 13">
        <text>(8S)-8-amino-7-oxononanoate + S-adenosyl-L-methionine = S-adenosyl-4-methylsulfanyl-2-oxobutanoate + (7R,8S)-7,8-diammoniononanoate</text>
        <dbReference type="Rhea" id="RHEA:16861"/>
        <dbReference type="ChEBI" id="CHEBI:16490"/>
        <dbReference type="ChEBI" id="CHEBI:59789"/>
        <dbReference type="ChEBI" id="CHEBI:149468"/>
        <dbReference type="ChEBI" id="CHEBI:149469"/>
        <dbReference type="EC" id="2.6.1.62"/>
    </reaction>
</comment>
<dbReference type="GO" id="GO:0004015">
    <property type="term" value="F:adenosylmethionine-8-amino-7-oxononanoate transaminase activity"/>
    <property type="evidence" value="ECO:0007669"/>
    <property type="project" value="UniProtKB-UniRule"/>
</dbReference>
<keyword evidence="7 13" id="KW-0808">Transferase</keyword>
<dbReference type="EC" id="2.6.1.62" evidence="13"/>